<dbReference type="Proteomes" id="UP001055879">
    <property type="component" value="Linkage Group LG12"/>
</dbReference>
<evidence type="ECO:0000313" key="2">
    <source>
        <dbReference type="Proteomes" id="UP001055879"/>
    </source>
</evidence>
<sequence length="144" mass="14871">MPSVRGGFSDGSWRGNTVASTQGLSNGSGYDSSGFATGPNNYSQFFGTNNGSEINYGFGPDHFGHWASQQDGFSGFSAGLSTSSDEFANVCAAVESWIPDSGATATAHMTPNPNLVHGAQAYTGSTRVVVGNDLDRNQAPPHSA</sequence>
<comment type="caution">
    <text evidence="1">The sequence shown here is derived from an EMBL/GenBank/DDBJ whole genome shotgun (WGS) entry which is preliminary data.</text>
</comment>
<evidence type="ECO:0000313" key="1">
    <source>
        <dbReference type="EMBL" id="KAI3684599.1"/>
    </source>
</evidence>
<reference evidence="2" key="1">
    <citation type="journal article" date="2022" name="Mol. Ecol. Resour.">
        <title>The genomes of chicory, endive, great burdock and yacon provide insights into Asteraceae palaeo-polyploidization history and plant inulin production.</title>
        <authorList>
            <person name="Fan W."/>
            <person name="Wang S."/>
            <person name="Wang H."/>
            <person name="Wang A."/>
            <person name="Jiang F."/>
            <person name="Liu H."/>
            <person name="Zhao H."/>
            <person name="Xu D."/>
            <person name="Zhang Y."/>
        </authorList>
    </citation>
    <scope>NUCLEOTIDE SEQUENCE [LARGE SCALE GENOMIC DNA]</scope>
    <source>
        <strain evidence="2">cv. Niubang</strain>
    </source>
</reference>
<accession>A0ACB8YFS0</accession>
<organism evidence="1 2">
    <name type="scientific">Arctium lappa</name>
    <name type="common">Greater burdock</name>
    <name type="synonym">Lappa major</name>
    <dbReference type="NCBI Taxonomy" id="4217"/>
    <lineage>
        <taxon>Eukaryota</taxon>
        <taxon>Viridiplantae</taxon>
        <taxon>Streptophyta</taxon>
        <taxon>Embryophyta</taxon>
        <taxon>Tracheophyta</taxon>
        <taxon>Spermatophyta</taxon>
        <taxon>Magnoliopsida</taxon>
        <taxon>eudicotyledons</taxon>
        <taxon>Gunneridae</taxon>
        <taxon>Pentapetalae</taxon>
        <taxon>asterids</taxon>
        <taxon>campanulids</taxon>
        <taxon>Asterales</taxon>
        <taxon>Asteraceae</taxon>
        <taxon>Carduoideae</taxon>
        <taxon>Cardueae</taxon>
        <taxon>Arctiinae</taxon>
        <taxon>Arctium</taxon>
    </lineage>
</organism>
<gene>
    <name evidence="1" type="ORF">L6452_33823</name>
</gene>
<proteinExistence type="predicted"/>
<dbReference type="EMBL" id="CM042058">
    <property type="protein sequence ID" value="KAI3684599.1"/>
    <property type="molecule type" value="Genomic_DNA"/>
</dbReference>
<keyword evidence="2" id="KW-1185">Reference proteome</keyword>
<name>A0ACB8YFS0_ARCLA</name>
<protein>
    <submittedName>
        <fullName evidence="1">Uncharacterized protein</fullName>
    </submittedName>
</protein>
<reference evidence="1 2" key="2">
    <citation type="journal article" date="2022" name="Mol. Ecol. Resour.">
        <title>The genomes of chicory, endive, great burdock and yacon provide insights into Asteraceae paleo-polyploidization history and plant inulin production.</title>
        <authorList>
            <person name="Fan W."/>
            <person name="Wang S."/>
            <person name="Wang H."/>
            <person name="Wang A."/>
            <person name="Jiang F."/>
            <person name="Liu H."/>
            <person name="Zhao H."/>
            <person name="Xu D."/>
            <person name="Zhang Y."/>
        </authorList>
    </citation>
    <scope>NUCLEOTIDE SEQUENCE [LARGE SCALE GENOMIC DNA]</scope>
    <source>
        <strain evidence="2">cv. Niubang</strain>
    </source>
</reference>